<evidence type="ECO:0008006" key="2">
    <source>
        <dbReference type="Google" id="ProtNLM"/>
    </source>
</evidence>
<gene>
    <name evidence="1" type="ORF">S01H1_29341</name>
</gene>
<name>X0T8A9_9ZZZZ</name>
<organism evidence="1">
    <name type="scientific">marine sediment metagenome</name>
    <dbReference type="NCBI Taxonomy" id="412755"/>
    <lineage>
        <taxon>unclassified sequences</taxon>
        <taxon>metagenomes</taxon>
        <taxon>ecological metagenomes</taxon>
    </lineage>
</organism>
<dbReference type="SUPFAM" id="SSF54909">
    <property type="entry name" value="Dimeric alpha+beta barrel"/>
    <property type="match status" value="1"/>
</dbReference>
<protein>
    <recommendedName>
        <fullName evidence="2">DUF4286 domain-containing protein</fullName>
    </recommendedName>
</protein>
<dbReference type="InterPro" id="IPR011008">
    <property type="entry name" value="Dimeric_a/b-barrel"/>
</dbReference>
<dbReference type="Gene3D" id="3.30.70.100">
    <property type="match status" value="1"/>
</dbReference>
<accession>X0T8A9</accession>
<dbReference type="AlphaFoldDB" id="X0T8A9"/>
<dbReference type="InterPro" id="IPR025563">
    <property type="entry name" value="DUF4286"/>
</dbReference>
<sequence>MAKATVLVFTNCADPTRENEFNEWYDNTHVPDVLETPGFKSCTRYELIGDPGPGQGKFLAVYEVESDDLPSTMAGLQQRVAELAAQGRIIDSIRLVSFTPWRELSRR</sequence>
<evidence type="ECO:0000313" key="1">
    <source>
        <dbReference type="EMBL" id="GAF89429.1"/>
    </source>
</evidence>
<dbReference type="Pfam" id="PF14114">
    <property type="entry name" value="DUF4286"/>
    <property type="match status" value="1"/>
</dbReference>
<proteinExistence type="predicted"/>
<comment type="caution">
    <text evidence="1">The sequence shown here is derived from an EMBL/GenBank/DDBJ whole genome shotgun (WGS) entry which is preliminary data.</text>
</comment>
<dbReference type="EMBL" id="BARS01017981">
    <property type="protein sequence ID" value="GAF89429.1"/>
    <property type="molecule type" value="Genomic_DNA"/>
</dbReference>
<reference evidence="1" key="1">
    <citation type="journal article" date="2014" name="Front. Microbiol.">
        <title>High frequency of phylogenetically diverse reductive dehalogenase-homologous genes in deep subseafloor sedimentary metagenomes.</title>
        <authorList>
            <person name="Kawai M."/>
            <person name="Futagami T."/>
            <person name="Toyoda A."/>
            <person name="Takaki Y."/>
            <person name="Nishi S."/>
            <person name="Hori S."/>
            <person name="Arai W."/>
            <person name="Tsubouchi T."/>
            <person name="Morono Y."/>
            <person name="Uchiyama I."/>
            <person name="Ito T."/>
            <person name="Fujiyama A."/>
            <person name="Inagaki F."/>
            <person name="Takami H."/>
        </authorList>
    </citation>
    <scope>NUCLEOTIDE SEQUENCE</scope>
    <source>
        <strain evidence="1">Expedition CK06-06</strain>
    </source>
</reference>